<dbReference type="PROSITE" id="PS00107">
    <property type="entry name" value="PROTEIN_KINASE_ATP"/>
    <property type="match status" value="1"/>
</dbReference>
<dbReference type="AlphaFoldDB" id="A0A672KYM7"/>
<reference evidence="14" key="1">
    <citation type="submission" date="2025-08" db="UniProtKB">
        <authorList>
            <consortium name="Ensembl"/>
        </authorList>
    </citation>
    <scope>IDENTIFICATION</scope>
</reference>
<dbReference type="GO" id="GO:0004674">
    <property type="term" value="F:protein serine/threonine kinase activity"/>
    <property type="evidence" value="ECO:0007669"/>
    <property type="project" value="UniProtKB-KW"/>
</dbReference>
<dbReference type="InterPro" id="IPR000961">
    <property type="entry name" value="AGC-kinase_C"/>
</dbReference>
<evidence type="ECO:0000256" key="6">
    <source>
        <dbReference type="ARBA" id="ARBA00022741"/>
    </source>
</evidence>
<dbReference type="PANTHER" id="PTHR24351">
    <property type="entry name" value="RIBOSOMAL PROTEIN S6 KINASE"/>
    <property type="match status" value="1"/>
</dbReference>
<keyword evidence="8 11" id="KW-0067">ATP-binding</keyword>
<dbReference type="InParanoid" id="A0A672KYM7"/>
<sequence>MAGVFDIDLDQPEENVSDDELEEAQINDLMDQCSGFEFNMDDCEKIEISEDNVNQGTENIRPECFELLRVLGKGGYGKVFQVRKVSGAGSGKIFAMKVLKKAMIVRNAKDTAHTKAERNILEEVKHPFIVDLIYAFQTGGKLYLILEYLSGENRKKTIDKILKCKLNLPPYLTQEARDLLKRLLKRNASSRLGAGPGDATEVQTHPFFRHVNWDDLLARKVEPPFKPFLQSADDVSQFDSKFTSQTPVDSPDDSTLSESANQVFLGFTYVAPSVLDNIKEKFSFEPKIRSPRRFLGSPRTPVSPVKFSGDCWPRGPTLPGSSTLQSPTELAMEVSTMDQMEVQASSEATAPLPIRQPAGSNVGQFKQQAYPVISKRPEHLRMNL</sequence>
<accession>A0A672KYM7</accession>
<evidence type="ECO:0000256" key="8">
    <source>
        <dbReference type="ARBA" id="ARBA00022840"/>
    </source>
</evidence>
<evidence type="ECO:0000256" key="2">
    <source>
        <dbReference type="ARBA" id="ARBA00012513"/>
    </source>
</evidence>
<keyword evidence="7" id="KW-0418">Kinase</keyword>
<dbReference type="EC" id="2.7.11.1" evidence="2"/>
<dbReference type="PROSITE" id="PS51285">
    <property type="entry name" value="AGC_KINASE_CTER"/>
    <property type="match status" value="1"/>
</dbReference>
<protein>
    <recommendedName>
        <fullName evidence="2">non-specific serine/threonine protein kinase</fullName>
        <ecNumber evidence="2">2.7.11.1</ecNumber>
    </recommendedName>
</protein>
<proteinExistence type="inferred from homology"/>
<reference evidence="14" key="2">
    <citation type="submission" date="2025-09" db="UniProtKB">
        <authorList>
            <consortium name="Ensembl"/>
        </authorList>
    </citation>
    <scope>IDENTIFICATION</scope>
</reference>
<evidence type="ECO:0000256" key="7">
    <source>
        <dbReference type="ARBA" id="ARBA00022777"/>
    </source>
</evidence>
<dbReference type="Gene3D" id="3.30.200.20">
    <property type="entry name" value="Phosphorylase Kinase, domain 1"/>
    <property type="match status" value="2"/>
</dbReference>
<dbReference type="InterPro" id="IPR017441">
    <property type="entry name" value="Protein_kinase_ATP_BS"/>
</dbReference>
<name>A0A672KYM7_SINGR</name>
<gene>
    <name evidence="14" type="primary">LOC107582630</name>
</gene>
<evidence type="ECO:0000256" key="4">
    <source>
        <dbReference type="ARBA" id="ARBA00022553"/>
    </source>
</evidence>
<evidence type="ECO:0000259" key="12">
    <source>
        <dbReference type="PROSITE" id="PS50011"/>
    </source>
</evidence>
<evidence type="ECO:0000256" key="5">
    <source>
        <dbReference type="ARBA" id="ARBA00022679"/>
    </source>
</evidence>
<dbReference type="SMART" id="SM00220">
    <property type="entry name" value="S_TKc"/>
    <property type="match status" value="1"/>
</dbReference>
<dbReference type="PROSITE" id="PS50011">
    <property type="entry name" value="PROTEIN_KINASE_DOM"/>
    <property type="match status" value="1"/>
</dbReference>
<dbReference type="OMA" id="ICITSEC"/>
<dbReference type="Proteomes" id="UP000472262">
    <property type="component" value="Unassembled WGS sequence"/>
</dbReference>
<feature type="domain" description="AGC-kinase C-terminal" evidence="13">
    <location>
        <begin position="209"/>
        <end position="279"/>
    </location>
</feature>
<dbReference type="Pfam" id="PF00433">
    <property type="entry name" value="Pkinase_C"/>
    <property type="match status" value="1"/>
</dbReference>
<evidence type="ECO:0000259" key="13">
    <source>
        <dbReference type="PROSITE" id="PS51285"/>
    </source>
</evidence>
<evidence type="ECO:0000256" key="1">
    <source>
        <dbReference type="ARBA" id="ARBA00009804"/>
    </source>
</evidence>
<comment type="similarity">
    <text evidence="1">Belongs to the protein kinase superfamily. AGC Ser/Thr protein kinase family. S6 kinase subfamily.</text>
</comment>
<keyword evidence="4" id="KW-0597">Phosphoprotein</keyword>
<dbReference type="InterPro" id="IPR011009">
    <property type="entry name" value="Kinase-like_dom_sf"/>
</dbReference>
<keyword evidence="6 11" id="KW-0547">Nucleotide-binding</keyword>
<comment type="catalytic activity">
    <reaction evidence="10">
        <text>L-seryl-[protein] + ATP = O-phospho-L-seryl-[protein] + ADP + H(+)</text>
        <dbReference type="Rhea" id="RHEA:17989"/>
        <dbReference type="Rhea" id="RHEA-COMP:9863"/>
        <dbReference type="Rhea" id="RHEA-COMP:11604"/>
        <dbReference type="ChEBI" id="CHEBI:15378"/>
        <dbReference type="ChEBI" id="CHEBI:29999"/>
        <dbReference type="ChEBI" id="CHEBI:30616"/>
        <dbReference type="ChEBI" id="CHEBI:83421"/>
        <dbReference type="ChEBI" id="CHEBI:456216"/>
        <dbReference type="EC" id="2.7.11.1"/>
    </reaction>
</comment>
<keyword evidence="5" id="KW-0808">Transferase</keyword>
<dbReference type="SMART" id="SM00133">
    <property type="entry name" value="S_TK_X"/>
    <property type="match status" value="1"/>
</dbReference>
<dbReference type="SUPFAM" id="SSF56112">
    <property type="entry name" value="Protein kinase-like (PK-like)"/>
    <property type="match status" value="1"/>
</dbReference>
<evidence type="ECO:0000313" key="15">
    <source>
        <dbReference type="Proteomes" id="UP000472262"/>
    </source>
</evidence>
<dbReference type="InterPro" id="IPR017892">
    <property type="entry name" value="Pkinase_C"/>
</dbReference>
<feature type="binding site" evidence="11">
    <location>
        <position position="97"/>
    </location>
    <ligand>
        <name>ATP</name>
        <dbReference type="ChEBI" id="CHEBI:30616"/>
    </ligand>
</feature>
<dbReference type="InterPro" id="IPR000719">
    <property type="entry name" value="Prot_kinase_dom"/>
</dbReference>
<evidence type="ECO:0000256" key="10">
    <source>
        <dbReference type="ARBA" id="ARBA00048679"/>
    </source>
</evidence>
<evidence type="ECO:0000313" key="14">
    <source>
        <dbReference type="Ensembl" id="ENSSGRP00000016907.1"/>
    </source>
</evidence>
<comment type="catalytic activity">
    <reaction evidence="9">
        <text>L-threonyl-[protein] + ATP = O-phospho-L-threonyl-[protein] + ADP + H(+)</text>
        <dbReference type="Rhea" id="RHEA:46608"/>
        <dbReference type="Rhea" id="RHEA-COMP:11060"/>
        <dbReference type="Rhea" id="RHEA-COMP:11605"/>
        <dbReference type="ChEBI" id="CHEBI:15378"/>
        <dbReference type="ChEBI" id="CHEBI:30013"/>
        <dbReference type="ChEBI" id="CHEBI:30616"/>
        <dbReference type="ChEBI" id="CHEBI:61977"/>
        <dbReference type="ChEBI" id="CHEBI:456216"/>
        <dbReference type="EC" id="2.7.11.1"/>
    </reaction>
</comment>
<dbReference type="Pfam" id="PF00069">
    <property type="entry name" value="Pkinase"/>
    <property type="match status" value="1"/>
</dbReference>
<dbReference type="FunFam" id="3.30.200.20:FF:000686">
    <property type="entry name" value="Ribosomal protein S6 kinase"/>
    <property type="match status" value="1"/>
</dbReference>
<dbReference type="Ensembl" id="ENSSGRT00000018273.1">
    <property type="protein sequence ID" value="ENSSGRP00000016907.1"/>
    <property type="gene ID" value="ENSSGRG00000010266.1"/>
</dbReference>
<evidence type="ECO:0000256" key="3">
    <source>
        <dbReference type="ARBA" id="ARBA00022527"/>
    </source>
</evidence>
<keyword evidence="3" id="KW-0723">Serine/threonine-protein kinase</keyword>
<keyword evidence="15" id="KW-1185">Reference proteome</keyword>
<dbReference type="GO" id="GO:0005524">
    <property type="term" value="F:ATP binding"/>
    <property type="evidence" value="ECO:0007669"/>
    <property type="project" value="UniProtKB-UniRule"/>
</dbReference>
<dbReference type="Gene3D" id="1.10.510.10">
    <property type="entry name" value="Transferase(Phosphotransferase) domain 1"/>
    <property type="match status" value="1"/>
</dbReference>
<evidence type="ECO:0000256" key="9">
    <source>
        <dbReference type="ARBA" id="ARBA00047899"/>
    </source>
</evidence>
<organism evidence="14 15">
    <name type="scientific">Sinocyclocheilus grahami</name>
    <name type="common">Dianchi golden-line fish</name>
    <name type="synonym">Barbus grahami</name>
    <dbReference type="NCBI Taxonomy" id="75366"/>
    <lineage>
        <taxon>Eukaryota</taxon>
        <taxon>Metazoa</taxon>
        <taxon>Chordata</taxon>
        <taxon>Craniata</taxon>
        <taxon>Vertebrata</taxon>
        <taxon>Euteleostomi</taxon>
        <taxon>Actinopterygii</taxon>
        <taxon>Neopterygii</taxon>
        <taxon>Teleostei</taxon>
        <taxon>Ostariophysi</taxon>
        <taxon>Cypriniformes</taxon>
        <taxon>Cyprinidae</taxon>
        <taxon>Cyprininae</taxon>
        <taxon>Sinocyclocheilus</taxon>
    </lineage>
</organism>
<feature type="domain" description="Protein kinase" evidence="12">
    <location>
        <begin position="65"/>
        <end position="384"/>
    </location>
</feature>
<evidence type="ECO:0000256" key="11">
    <source>
        <dbReference type="PROSITE-ProRule" id="PRU10141"/>
    </source>
</evidence>